<dbReference type="AlphaFoldDB" id="A0A365QTN7"/>
<dbReference type="Gene3D" id="3.30.160.390">
    <property type="entry name" value="Integrase, DNA-binding domain"/>
    <property type="match status" value="1"/>
</dbReference>
<feature type="region of interest" description="Disordered" evidence="1">
    <location>
        <begin position="59"/>
        <end position="126"/>
    </location>
</feature>
<sequence>MPVSHLGADSPDAKAPGPGLRVTAARARSCIFESRLFGKTVRPTIGNIRTRDLGRARTETTRLKTLVDDGNDPRESRAEQQAAHEARQVEARRRDVPDASNGGHGAVTAGTARRGSHRAPPLIAGP</sequence>
<reference evidence="2 3" key="1">
    <citation type="submission" date="2018-06" db="EMBL/GenBank/DDBJ databases">
        <title>Draft genome sequence of Burkholderia reimsis strain BE51 isolated from a French agricultural soil.</title>
        <authorList>
            <person name="Esmaeel Q."/>
        </authorList>
    </citation>
    <scope>NUCLEOTIDE SEQUENCE [LARGE SCALE GENOMIC DNA]</scope>
    <source>
        <strain evidence="2 3">BE51</strain>
    </source>
</reference>
<gene>
    <name evidence="2" type="ORF">DPV79_19485</name>
</gene>
<evidence type="ECO:0000313" key="2">
    <source>
        <dbReference type="EMBL" id="RBB37881.1"/>
    </source>
</evidence>
<evidence type="ECO:0000313" key="3">
    <source>
        <dbReference type="Proteomes" id="UP000252458"/>
    </source>
</evidence>
<comment type="caution">
    <text evidence="2">The sequence shown here is derived from an EMBL/GenBank/DDBJ whole genome shotgun (WGS) entry which is preliminary data.</text>
</comment>
<proteinExistence type="predicted"/>
<protein>
    <submittedName>
        <fullName evidence="2">Uncharacterized protein</fullName>
    </submittedName>
</protein>
<dbReference type="Proteomes" id="UP000252458">
    <property type="component" value="Unassembled WGS sequence"/>
</dbReference>
<dbReference type="InterPro" id="IPR038488">
    <property type="entry name" value="Integrase_DNA-bd_sf"/>
</dbReference>
<accession>A0A365QTN7</accession>
<name>A0A365QTN7_9BURK</name>
<feature type="compositionally biased region" description="Basic and acidic residues" evidence="1">
    <location>
        <begin position="59"/>
        <end position="97"/>
    </location>
</feature>
<organism evidence="2 3">
    <name type="scientific">Burkholderia reimsis</name>
    <dbReference type="NCBI Taxonomy" id="2234132"/>
    <lineage>
        <taxon>Bacteria</taxon>
        <taxon>Pseudomonadati</taxon>
        <taxon>Pseudomonadota</taxon>
        <taxon>Betaproteobacteria</taxon>
        <taxon>Burkholderiales</taxon>
        <taxon>Burkholderiaceae</taxon>
        <taxon>Burkholderia</taxon>
    </lineage>
</organism>
<keyword evidence="3" id="KW-1185">Reference proteome</keyword>
<evidence type="ECO:0000256" key="1">
    <source>
        <dbReference type="SAM" id="MobiDB-lite"/>
    </source>
</evidence>
<dbReference type="EMBL" id="QMFZ01000016">
    <property type="protein sequence ID" value="RBB37881.1"/>
    <property type="molecule type" value="Genomic_DNA"/>
</dbReference>
<feature type="region of interest" description="Disordered" evidence="1">
    <location>
        <begin position="1"/>
        <end position="21"/>
    </location>
</feature>